<dbReference type="Pfam" id="PF09969">
    <property type="entry name" value="DUF2203"/>
    <property type="match status" value="1"/>
</dbReference>
<gene>
    <name evidence="2" type="ORF">AVDCRST_MAG64-2032</name>
</gene>
<evidence type="ECO:0008006" key="3">
    <source>
        <dbReference type="Google" id="ProtNLM"/>
    </source>
</evidence>
<dbReference type="EMBL" id="CADCUQ010000461">
    <property type="protein sequence ID" value="CAA9406711.1"/>
    <property type="molecule type" value="Genomic_DNA"/>
</dbReference>
<accession>A0A6J4P5D2</accession>
<feature type="compositionally biased region" description="Basic residues" evidence="1">
    <location>
        <begin position="32"/>
        <end position="41"/>
    </location>
</feature>
<organism evidence="2">
    <name type="scientific">uncultured Phycisphaerae bacterium</name>
    <dbReference type="NCBI Taxonomy" id="904963"/>
    <lineage>
        <taxon>Bacteria</taxon>
        <taxon>Pseudomonadati</taxon>
        <taxon>Planctomycetota</taxon>
        <taxon>Phycisphaerae</taxon>
        <taxon>environmental samples</taxon>
    </lineage>
</organism>
<reference evidence="2" key="1">
    <citation type="submission" date="2020-02" db="EMBL/GenBank/DDBJ databases">
        <authorList>
            <person name="Meier V. D."/>
        </authorList>
    </citation>
    <scope>NUCLEOTIDE SEQUENCE</scope>
    <source>
        <strain evidence="2">AVDCRST_MAG64</strain>
    </source>
</reference>
<dbReference type="InterPro" id="IPR018699">
    <property type="entry name" value="DUF2203"/>
</dbReference>
<evidence type="ECO:0000313" key="2">
    <source>
        <dbReference type="EMBL" id="CAA9406711.1"/>
    </source>
</evidence>
<name>A0A6J4P5D2_9BACT</name>
<proteinExistence type="predicted"/>
<dbReference type="AlphaFoldDB" id="A0A6J4P5D2"/>
<feature type="region of interest" description="Disordered" evidence="1">
    <location>
        <begin position="32"/>
        <end position="51"/>
    </location>
</feature>
<feature type="compositionally biased region" description="Low complexity" evidence="1">
    <location>
        <begin position="135"/>
        <end position="151"/>
    </location>
</feature>
<sequence length="228" mass="25662">MTRVPVRVDWRAARDIIDPGPTSPVPRVRVRTRRGGPRARRDRLPTTAPRGSCNTIGDLLVATRKAVSAMAGPQFFAPGSVRPSQPKRRFSLQEANRSLPLVKRVVGDIVKTHALAMKLQREVERQQPASHKRQQQQQQPSPAAPPQAALQSQLDACMNQLEDFVDELSEIGCELKDYQTGLIDFVGRHDGRDVYLCWKLGEERITHWHELDTGFAGRQPVSKLHEDK</sequence>
<feature type="region of interest" description="Disordered" evidence="1">
    <location>
        <begin position="123"/>
        <end position="151"/>
    </location>
</feature>
<evidence type="ECO:0000256" key="1">
    <source>
        <dbReference type="SAM" id="MobiDB-lite"/>
    </source>
</evidence>
<protein>
    <recommendedName>
        <fullName evidence="3">DUF2203 domain-containing protein</fullName>
    </recommendedName>
</protein>